<protein>
    <submittedName>
        <fullName evidence="2">Uncharacterized protein</fullName>
    </submittedName>
</protein>
<keyword evidence="1" id="KW-0812">Transmembrane</keyword>
<comment type="caution">
    <text evidence="2">The sequence shown here is derived from an EMBL/GenBank/DDBJ whole genome shotgun (WGS) entry which is preliminary data.</text>
</comment>
<proteinExistence type="predicted"/>
<evidence type="ECO:0000313" key="2">
    <source>
        <dbReference type="EMBL" id="ODS30952.1"/>
    </source>
</evidence>
<feature type="transmembrane region" description="Helical" evidence="1">
    <location>
        <begin position="21"/>
        <end position="40"/>
    </location>
</feature>
<keyword evidence="1" id="KW-0472">Membrane</keyword>
<dbReference type="AlphaFoldDB" id="A0A1E3X5U5"/>
<dbReference type="Proteomes" id="UP000094056">
    <property type="component" value="Unassembled WGS sequence"/>
</dbReference>
<reference evidence="2 3" key="1">
    <citation type="submission" date="2016-07" db="EMBL/GenBank/DDBJ databases">
        <title>Draft genome of Scalindua rubra, obtained from a brine-seawater interface in the Red Sea, sheds light on salt adaptation in anammox bacteria.</title>
        <authorList>
            <person name="Speth D.R."/>
            <person name="Lagkouvardos I."/>
            <person name="Wang Y."/>
            <person name="Qian P.-Y."/>
            <person name="Dutilh B.E."/>
            <person name="Jetten M.S."/>
        </authorList>
    </citation>
    <scope>NUCLEOTIDE SEQUENCE [LARGE SCALE GENOMIC DNA]</scope>
    <source>
        <strain evidence="2">BSI-1</strain>
    </source>
</reference>
<sequence>MSKHHRRHLTHERRICEIKTYLIIFFLCLILAIAVCFFSDRAADIDEQMAAWKLEKKETIRGGNVRKKTDEGTIIYGARLKRYDR</sequence>
<accession>A0A1E3X5U5</accession>
<evidence type="ECO:0000256" key="1">
    <source>
        <dbReference type="SAM" id="Phobius"/>
    </source>
</evidence>
<evidence type="ECO:0000313" key="3">
    <source>
        <dbReference type="Proteomes" id="UP000094056"/>
    </source>
</evidence>
<organism evidence="2 3">
    <name type="scientific">Candidatus Scalindua rubra</name>
    <dbReference type="NCBI Taxonomy" id="1872076"/>
    <lineage>
        <taxon>Bacteria</taxon>
        <taxon>Pseudomonadati</taxon>
        <taxon>Planctomycetota</taxon>
        <taxon>Candidatus Brocadiia</taxon>
        <taxon>Candidatus Brocadiales</taxon>
        <taxon>Candidatus Scalinduaceae</taxon>
        <taxon>Candidatus Scalindua</taxon>
    </lineage>
</organism>
<gene>
    <name evidence="2" type="ORF">SCARUB_03940</name>
</gene>
<dbReference type="EMBL" id="MAYW01000158">
    <property type="protein sequence ID" value="ODS30952.1"/>
    <property type="molecule type" value="Genomic_DNA"/>
</dbReference>
<keyword evidence="1" id="KW-1133">Transmembrane helix</keyword>
<name>A0A1E3X5U5_9BACT</name>